<evidence type="ECO:0000256" key="4">
    <source>
        <dbReference type="ARBA" id="ARBA00023002"/>
    </source>
</evidence>
<organism evidence="7 8">
    <name type="scientific">Ceraceosorus bombacis</name>
    <dbReference type="NCBI Taxonomy" id="401625"/>
    <lineage>
        <taxon>Eukaryota</taxon>
        <taxon>Fungi</taxon>
        <taxon>Dikarya</taxon>
        <taxon>Basidiomycota</taxon>
        <taxon>Ustilaginomycotina</taxon>
        <taxon>Exobasidiomycetes</taxon>
        <taxon>Ceraceosorales</taxon>
        <taxon>Ceraceosoraceae</taxon>
        <taxon>Ceraceosorus</taxon>
    </lineage>
</organism>
<dbReference type="Pfam" id="PF02668">
    <property type="entry name" value="TauD"/>
    <property type="match status" value="1"/>
</dbReference>
<comment type="similarity">
    <text evidence="1">Belongs to the TfdA dioxygenase family.</text>
</comment>
<reference evidence="7 8" key="1">
    <citation type="submission" date="2014-09" db="EMBL/GenBank/DDBJ databases">
        <authorList>
            <person name="Magalhaes I.L.F."/>
            <person name="Oliveira U."/>
            <person name="Santos F.R."/>
            <person name="Vidigal T.H.D.A."/>
            <person name="Brescovit A.D."/>
            <person name="Santos A.J."/>
        </authorList>
    </citation>
    <scope>NUCLEOTIDE SEQUENCE [LARGE SCALE GENOMIC DNA]</scope>
</reference>
<accession>A0A0N7LB26</accession>
<dbReference type="InterPro" id="IPR042098">
    <property type="entry name" value="TauD-like_sf"/>
</dbReference>
<feature type="domain" description="TauD/TfdA-like" evidence="6">
    <location>
        <begin position="95"/>
        <end position="367"/>
    </location>
</feature>
<evidence type="ECO:0000256" key="1">
    <source>
        <dbReference type="ARBA" id="ARBA00005896"/>
    </source>
</evidence>
<dbReference type="GO" id="GO:0016706">
    <property type="term" value="F:2-oxoglutarate-dependent dioxygenase activity"/>
    <property type="evidence" value="ECO:0007669"/>
    <property type="project" value="TreeGrafter"/>
</dbReference>
<evidence type="ECO:0000256" key="5">
    <source>
        <dbReference type="ARBA" id="ARBA00023004"/>
    </source>
</evidence>
<keyword evidence="4" id="KW-0560">Oxidoreductase</keyword>
<dbReference type="PANTHER" id="PTHR30468:SF31">
    <property type="entry name" value="ALPHA-KETOGLUTARATE-DEPENDENT SULFONATE DIOXYGENASE-RELATED"/>
    <property type="match status" value="1"/>
</dbReference>
<evidence type="ECO:0000256" key="3">
    <source>
        <dbReference type="ARBA" id="ARBA00022964"/>
    </source>
</evidence>
<dbReference type="PANTHER" id="PTHR30468">
    <property type="entry name" value="ALPHA-KETOGLUTARATE-DEPENDENT SULFONATE DIOXYGENASE"/>
    <property type="match status" value="1"/>
</dbReference>
<keyword evidence="2" id="KW-0479">Metal-binding</keyword>
<dbReference type="InterPro" id="IPR003819">
    <property type="entry name" value="TauD/TfdA-like"/>
</dbReference>
<keyword evidence="5" id="KW-0408">Iron</keyword>
<dbReference type="InterPro" id="IPR051323">
    <property type="entry name" value="AtsK-like"/>
</dbReference>
<dbReference type="GO" id="GO:0046872">
    <property type="term" value="F:metal ion binding"/>
    <property type="evidence" value="ECO:0007669"/>
    <property type="project" value="UniProtKB-KW"/>
</dbReference>
<name>A0A0N7LB26_9BASI</name>
<evidence type="ECO:0000313" key="7">
    <source>
        <dbReference type="EMBL" id="CEH18210.1"/>
    </source>
</evidence>
<keyword evidence="8" id="KW-1185">Reference proteome</keyword>
<dbReference type="SUPFAM" id="SSF51197">
    <property type="entry name" value="Clavaminate synthase-like"/>
    <property type="match status" value="1"/>
</dbReference>
<dbReference type="EMBL" id="CCYA01000270">
    <property type="protein sequence ID" value="CEH18210.1"/>
    <property type="molecule type" value="Genomic_DNA"/>
</dbReference>
<protein>
    <submittedName>
        <fullName evidence="7">Alpha-ketoglutarate-dependent sulfonate dioxygenase</fullName>
    </submittedName>
</protein>
<sequence length="412" mass="46632">MAPIATAEPAQDVAASAAAKLSQLGLDDPKYRQYSQFEHHDKSYLKSDDGYKYNDFKPTFPNKDWAALEPHTPARDRGLFADKEKKALLGAAKEVRNVTKTIGTELVGVKLNSLNDQQKDELALLIAERGVVFFRDQEDWTIEQQLEFGRYYGKLHKHATTGVPARGDLDEVHVVYSHPDDNKSEKVYSGPLSHSTERLWHSDVTYELNPPSYTSFKLYSSPEAGGDTLWSNQYAAYDRLSYPMRQYLEQLSAVHSAVEQAEGAKKGGNYVRREPIQTTHPLVRVHPVTGWKSLFFNAGFVRYIAGVPQAESEWLVAFLTRHVATASDFMVRFKYNENDVAFWDNRVCDHSAVFEDINVSRRHALRVAATGEQPIPVSQFPHAKSREEEIYRARGYKIQPSLSAVQAVGYKD</sequence>
<dbReference type="GO" id="GO:0005737">
    <property type="term" value="C:cytoplasm"/>
    <property type="evidence" value="ECO:0007669"/>
    <property type="project" value="TreeGrafter"/>
</dbReference>
<dbReference type="Proteomes" id="UP000054845">
    <property type="component" value="Unassembled WGS sequence"/>
</dbReference>
<evidence type="ECO:0000313" key="8">
    <source>
        <dbReference type="Proteomes" id="UP000054845"/>
    </source>
</evidence>
<dbReference type="OrthoDB" id="10257314at2759"/>
<proteinExistence type="inferred from homology"/>
<evidence type="ECO:0000259" key="6">
    <source>
        <dbReference type="Pfam" id="PF02668"/>
    </source>
</evidence>
<dbReference type="FunFam" id="3.60.130.10:FF:000003">
    <property type="entry name" value="Alpha-ketoglutarate-dependent taurine dioxygenase"/>
    <property type="match status" value="1"/>
</dbReference>
<dbReference type="STRING" id="401625.A0A0N7LB26"/>
<dbReference type="AlphaFoldDB" id="A0A0N7LB26"/>
<evidence type="ECO:0000256" key="2">
    <source>
        <dbReference type="ARBA" id="ARBA00022723"/>
    </source>
</evidence>
<keyword evidence="3 7" id="KW-0223">Dioxygenase</keyword>
<dbReference type="Gene3D" id="3.60.130.10">
    <property type="entry name" value="Clavaminate synthase-like"/>
    <property type="match status" value="1"/>
</dbReference>